<dbReference type="InterPro" id="IPR052343">
    <property type="entry name" value="Retrotransposon-Effector_Assoc"/>
</dbReference>
<dbReference type="KEGG" id="dzi:111283318"/>
<name>A0A6P5XGX2_DURZI</name>
<evidence type="ECO:0000313" key="2">
    <source>
        <dbReference type="RefSeq" id="XP_022727498.1"/>
    </source>
</evidence>
<organism evidence="1 2">
    <name type="scientific">Durio zibethinus</name>
    <name type="common">Durian</name>
    <dbReference type="NCBI Taxonomy" id="66656"/>
    <lineage>
        <taxon>Eukaryota</taxon>
        <taxon>Viridiplantae</taxon>
        <taxon>Streptophyta</taxon>
        <taxon>Embryophyta</taxon>
        <taxon>Tracheophyta</taxon>
        <taxon>Spermatophyta</taxon>
        <taxon>Magnoliopsida</taxon>
        <taxon>eudicotyledons</taxon>
        <taxon>Gunneridae</taxon>
        <taxon>Pentapetalae</taxon>
        <taxon>rosids</taxon>
        <taxon>malvids</taxon>
        <taxon>Malvales</taxon>
        <taxon>Malvaceae</taxon>
        <taxon>Helicteroideae</taxon>
        <taxon>Durio</taxon>
    </lineage>
</organism>
<dbReference type="RefSeq" id="XP_022727498.1">
    <property type="nucleotide sequence ID" value="XM_022871763.1"/>
</dbReference>
<reference evidence="2" key="1">
    <citation type="submission" date="2025-08" db="UniProtKB">
        <authorList>
            <consortium name="RefSeq"/>
        </authorList>
    </citation>
    <scope>IDENTIFICATION</scope>
    <source>
        <tissue evidence="2">Fruit stalk</tissue>
    </source>
</reference>
<sequence>MILKDDIRDFLHEFYTNGKILKGINCSFIALIAKKQCVKSFKDFCLISSIDSIYKIIAKTLANRLKQVMGSLIHPTQSAFVERRQIMDCILIANEVIDSIRKKNRGWTGLQTRLTEKLSICGLGLPTLYYETNGLCGSKQPANLSSAIRRSHNYLLPALGGSTSNDQKDSSMLSDGFGLEVNFKKSALLGIKVDHQLIEEWASKIYCQVDSLPTEYLGIPLGPNPRLSSTWQPIVESVKSKLSLWKCKFLPLQEE</sequence>
<dbReference type="GeneID" id="111283318"/>
<accession>A0A6P5XGX2</accession>
<dbReference type="PANTHER" id="PTHR46890">
    <property type="entry name" value="NON-LTR RETROLELEMENT REVERSE TRANSCRIPTASE-LIKE PROTEIN-RELATED"/>
    <property type="match status" value="1"/>
</dbReference>
<dbReference type="AlphaFoldDB" id="A0A6P5XGX2"/>
<keyword evidence="1" id="KW-1185">Reference proteome</keyword>
<proteinExistence type="predicted"/>
<dbReference type="OrthoDB" id="994369at2759"/>
<evidence type="ECO:0000313" key="1">
    <source>
        <dbReference type="Proteomes" id="UP000515121"/>
    </source>
</evidence>
<dbReference type="Proteomes" id="UP000515121">
    <property type="component" value="Unplaced"/>
</dbReference>
<gene>
    <name evidence="2" type="primary">LOC111283318</name>
</gene>
<protein>
    <submittedName>
        <fullName evidence="2">Uncharacterized protein LOC111283318</fullName>
    </submittedName>
</protein>
<dbReference type="PANTHER" id="PTHR46890:SF49">
    <property type="entry name" value="RNA-DIRECTED DNA POLYMERASE"/>
    <property type="match status" value="1"/>
</dbReference>